<dbReference type="AlphaFoldDB" id="A0A9X3TM55"/>
<comment type="caution">
    <text evidence="2">The sequence shown here is derived from an EMBL/GenBank/DDBJ whole genome shotgun (WGS) entry which is preliminary data.</text>
</comment>
<protein>
    <submittedName>
        <fullName evidence="2">Uncharacterized protein</fullName>
    </submittedName>
</protein>
<sequence>MTAYIRDLLLGLLAWWCGNGAFRLFPSTPLHLDRQGDWIAFLLFKPVELALAAMLFVLGSIVLGGLIRAHAAEAIRRGFSGEGCLNAVLCVYAGFLAYIQYVKMPMPTAVFGGAALLCLLVRMLRRRALQTEIIELTKSTQQPSLPEAFPGKRRI</sequence>
<accession>A0A9X3TM55</accession>
<keyword evidence="1" id="KW-0812">Transmembrane</keyword>
<name>A0A9X3TM55_9BACL</name>
<feature type="transmembrane region" description="Helical" evidence="1">
    <location>
        <begin position="47"/>
        <end position="67"/>
    </location>
</feature>
<keyword evidence="1" id="KW-1133">Transmembrane helix</keyword>
<evidence type="ECO:0000313" key="2">
    <source>
        <dbReference type="EMBL" id="MDA5106903.1"/>
    </source>
</evidence>
<organism evidence="2 3">
    <name type="scientific">Brevibacillus thermoruber</name>
    <dbReference type="NCBI Taxonomy" id="33942"/>
    <lineage>
        <taxon>Bacteria</taxon>
        <taxon>Bacillati</taxon>
        <taxon>Bacillota</taxon>
        <taxon>Bacilli</taxon>
        <taxon>Bacillales</taxon>
        <taxon>Paenibacillaceae</taxon>
        <taxon>Brevibacillus</taxon>
    </lineage>
</organism>
<dbReference type="RefSeq" id="WP_271139262.1">
    <property type="nucleotide sequence ID" value="NZ_JAPYYP010000001.1"/>
</dbReference>
<reference evidence="2" key="1">
    <citation type="submission" date="2022-12" db="EMBL/GenBank/DDBJ databases">
        <title>Draft genome sequence of the thermophilic strain Brevibacillus thermoruber HT42, isolated from Los Humeros, Puebla, Mexico, with biotechnological potential.</title>
        <authorList>
            <person name="Lara Sanchez J."/>
            <person name="Solis Palacios R."/>
            <person name="Bustos Baena A.S."/>
            <person name="Ruz Baez A.E."/>
            <person name="Espinosa Luna G."/>
            <person name="Oliart Ros R.M."/>
        </authorList>
    </citation>
    <scope>NUCLEOTIDE SEQUENCE</scope>
    <source>
        <strain evidence="2">HT42</strain>
    </source>
</reference>
<gene>
    <name evidence="2" type="ORF">O3V59_00875</name>
</gene>
<proteinExistence type="predicted"/>
<dbReference type="EMBL" id="JAPYYP010000001">
    <property type="protein sequence ID" value="MDA5106903.1"/>
    <property type="molecule type" value="Genomic_DNA"/>
</dbReference>
<keyword evidence="3" id="KW-1185">Reference proteome</keyword>
<keyword evidence="1" id="KW-0472">Membrane</keyword>
<evidence type="ECO:0000256" key="1">
    <source>
        <dbReference type="SAM" id="Phobius"/>
    </source>
</evidence>
<feature type="transmembrane region" description="Helical" evidence="1">
    <location>
        <begin position="79"/>
        <end position="99"/>
    </location>
</feature>
<evidence type="ECO:0000313" key="3">
    <source>
        <dbReference type="Proteomes" id="UP001151071"/>
    </source>
</evidence>
<dbReference type="Proteomes" id="UP001151071">
    <property type="component" value="Unassembled WGS sequence"/>
</dbReference>
<feature type="transmembrane region" description="Helical" evidence="1">
    <location>
        <begin position="105"/>
        <end position="124"/>
    </location>
</feature>